<name>A0ABU1NKX1_9BURK</name>
<keyword evidence="8" id="KW-1185">Reference proteome</keyword>
<feature type="region of interest" description="Disordered" evidence="5">
    <location>
        <begin position="1"/>
        <end position="30"/>
    </location>
</feature>
<dbReference type="EMBL" id="JAVDRF010000014">
    <property type="protein sequence ID" value="MDR6539082.1"/>
    <property type="molecule type" value="Genomic_DNA"/>
</dbReference>
<comment type="caution">
    <text evidence="7">The sequence shown here is derived from an EMBL/GenBank/DDBJ whole genome shotgun (WGS) entry which is preliminary data.</text>
</comment>
<keyword evidence="4" id="KW-0804">Transcription</keyword>
<dbReference type="GO" id="GO:0003677">
    <property type="term" value="F:DNA binding"/>
    <property type="evidence" value="ECO:0007669"/>
    <property type="project" value="UniProtKB-KW"/>
</dbReference>
<dbReference type="CDD" id="cd08422">
    <property type="entry name" value="PBP2_CrgA_like"/>
    <property type="match status" value="1"/>
</dbReference>
<evidence type="ECO:0000256" key="3">
    <source>
        <dbReference type="ARBA" id="ARBA00023125"/>
    </source>
</evidence>
<evidence type="ECO:0000256" key="4">
    <source>
        <dbReference type="ARBA" id="ARBA00023163"/>
    </source>
</evidence>
<evidence type="ECO:0000259" key="6">
    <source>
        <dbReference type="PROSITE" id="PS50931"/>
    </source>
</evidence>
<evidence type="ECO:0000313" key="8">
    <source>
        <dbReference type="Proteomes" id="UP001184230"/>
    </source>
</evidence>
<dbReference type="PANTHER" id="PTHR30537:SF5">
    <property type="entry name" value="HTH-TYPE TRANSCRIPTIONAL ACTIVATOR TTDR-RELATED"/>
    <property type="match status" value="1"/>
</dbReference>
<comment type="similarity">
    <text evidence="1">Belongs to the LysR transcriptional regulatory family.</text>
</comment>
<evidence type="ECO:0000256" key="2">
    <source>
        <dbReference type="ARBA" id="ARBA00023015"/>
    </source>
</evidence>
<dbReference type="Gene3D" id="3.40.190.290">
    <property type="match status" value="1"/>
</dbReference>
<protein>
    <submittedName>
        <fullName evidence="7">DNA-binding transcriptional LysR family regulator</fullName>
    </submittedName>
</protein>
<dbReference type="InterPro" id="IPR000847">
    <property type="entry name" value="LysR_HTH_N"/>
</dbReference>
<dbReference type="Gene3D" id="1.10.10.10">
    <property type="entry name" value="Winged helix-like DNA-binding domain superfamily/Winged helix DNA-binding domain"/>
    <property type="match status" value="1"/>
</dbReference>
<dbReference type="InterPro" id="IPR005119">
    <property type="entry name" value="LysR_subst-bd"/>
</dbReference>
<keyword evidence="2" id="KW-0805">Transcription regulation</keyword>
<keyword evidence="3 7" id="KW-0238">DNA-binding</keyword>
<reference evidence="7 8" key="1">
    <citation type="submission" date="2023-07" db="EMBL/GenBank/DDBJ databases">
        <title>Sorghum-associated microbial communities from plants grown in Nebraska, USA.</title>
        <authorList>
            <person name="Schachtman D."/>
        </authorList>
    </citation>
    <scope>NUCLEOTIDE SEQUENCE [LARGE SCALE GENOMIC DNA]</scope>
    <source>
        <strain evidence="7 8">DS1781</strain>
    </source>
</reference>
<organism evidence="7 8">
    <name type="scientific">Variovorax soli</name>
    <dbReference type="NCBI Taxonomy" id="376815"/>
    <lineage>
        <taxon>Bacteria</taxon>
        <taxon>Pseudomonadati</taxon>
        <taxon>Pseudomonadota</taxon>
        <taxon>Betaproteobacteria</taxon>
        <taxon>Burkholderiales</taxon>
        <taxon>Comamonadaceae</taxon>
        <taxon>Variovorax</taxon>
    </lineage>
</organism>
<dbReference type="SUPFAM" id="SSF53850">
    <property type="entry name" value="Periplasmic binding protein-like II"/>
    <property type="match status" value="1"/>
</dbReference>
<evidence type="ECO:0000256" key="5">
    <source>
        <dbReference type="SAM" id="MobiDB-lite"/>
    </source>
</evidence>
<dbReference type="SUPFAM" id="SSF46785">
    <property type="entry name" value="Winged helix' DNA-binding domain"/>
    <property type="match status" value="1"/>
</dbReference>
<dbReference type="Proteomes" id="UP001184230">
    <property type="component" value="Unassembled WGS sequence"/>
</dbReference>
<dbReference type="PROSITE" id="PS50931">
    <property type="entry name" value="HTH_LYSR"/>
    <property type="match status" value="1"/>
</dbReference>
<dbReference type="InterPro" id="IPR036390">
    <property type="entry name" value="WH_DNA-bd_sf"/>
</dbReference>
<evidence type="ECO:0000313" key="7">
    <source>
        <dbReference type="EMBL" id="MDR6539082.1"/>
    </source>
</evidence>
<proteinExistence type="inferred from homology"/>
<dbReference type="PRINTS" id="PR00039">
    <property type="entry name" value="HTHLYSR"/>
</dbReference>
<sequence>MPLPSLDPKRRRARRSDDNAGTRPKLPLAHRPASLLHPHEHSDIHREAPAHSRLACFDMKALDTLRIFVITLRKGSLSAAARSLSLSPATISRRISALEEELGAQLVDRTSRKLKATEAGRAFLERAEVVLEAMAEAEEAARNSKLRPEGRLRIHSRTQVGLRVIAPLLPRFAEQYRDIQVEIELSEHPVNLVEQDFDIDIRTGESNDSSFVIKRLLSSDEVLVASPAFVKAHPRIRHPRDLTQVRCLTYRRERETTTWKYIDEQGEPQELAIQGVLSSNNGELLRLAAIGGMGIALLSEPTIRSCIVDGSLVRLLPEYRFAVRAFSNGIYAVFRQSRTLPLKVRAFVDFIADALRESGAR</sequence>
<dbReference type="InterPro" id="IPR058163">
    <property type="entry name" value="LysR-type_TF_proteobact-type"/>
</dbReference>
<dbReference type="PANTHER" id="PTHR30537">
    <property type="entry name" value="HTH-TYPE TRANSCRIPTIONAL REGULATOR"/>
    <property type="match status" value="1"/>
</dbReference>
<dbReference type="InterPro" id="IPR036388">
    <property type="entry name" value="WH-like_DNA-bd_sf"/>
</dbReference>
<gene>
    <name evidence="7" type="ORF">J2739_004878</name>
</gene>
<dbReference type="RefSeq" id="WP_309906501.1">
    <property type="nucleotide sequence ID" value="NZ_JAVDRF010000014.1"/>
</dbReference>
<evidence type="ECO:0000256" key="1">
    <source>
        <dbReference type="ARBA" id="ARBA00009437"/>
    </source>
</evidence>
<feature type="domain" description="HTH lysR-type" evidence="6">
    <location>
        <begin position="62"/>
        <end position="117"/>
    </location>
</feature>
<dbReference type="Pfam" id="PF00126">
    <property type="entry name" value="HTH_1"/>
    <property type="match status" value="1"/>
</dbReference>
<accession>A0ABU1NKX1</accession>
<dbReference type="Pfam" id="PF03466">
    <property type="entry name" value="LysR_substrate"/>
    <property type="match status" value="1"/>
</dbReference>